<keyword evidence="5 10" id="KW-0460">Magnesium</keyword>
<dbReference type="NCBIfam" id="NF000740">
    <property type="entry name" value="PRK00043.3-4"/>
    <property type="match status" value="1"/>
</dbReference>
<comment type="pathway">
    <text evidence="2 10 12">Cofactor biosynthesis; thiamine diphosphate biosynthesis; thiamine phosphate from 4-amino-2-methyl-5-diphosphomethylpyrimidine and 4-methyl-5-(2-phosphoethyl)-thiazole: step 1/1.</text>
</comment>
<name>A0ABY7U851_9CORY</name>
<keyword evidence="6 10" id="KW-0784">Thiamine biosynthesis</keyword>
<comment type="catalytic activity">
    <reaction evidence="8 10 11">
        <text>2-(2-carboxy-4-methylthiazol-5-yl)ethyl phosphate + 4-amino-2-methyl-5-(diphosphooxymethyl)pyrimidine + 2 H(+) = thiamine phosphate + CO2 + diphosphate</text>
        <dbReference type="Rhea" id="RHEA:47848"/>
        <dbReference type="ChEBI" id="CHEBI:15378"/>
        <dbReference type="ChEBI" id="CHEBI:16526"/>
        <dbReference type="ChEBI" id="CHEBI:33019"/>
        <dbReference type="ChEBI" id="CHEBI:37575"/>
        <dbReference type="ChEBI" id="CHEBI:57841"/>
        <dbReference type="ChEBI" id="CHEBI:62890"/>
        <dbReference type="EC" id="2.5.1.3"/>
    </reaction>
</comment>
<comment type="similarity">
    <text evidence="10 11">Belongs to the thiamine-phosphate synthase family.</text>
</comment>
<dbReference type="Proteomes" id="UP001220064">
    <property type="component" value="Chromosome"/>
</dbReference>
<dbReference type="NCBIfam" id="TIGR00693">
    <property type="entry name" value="thiE"/>
    <property type="match status" value="1"/>
</dbReference>
<dbReference type="InterPro" id="IPR022998">
    <property type="entry name" value="ThiamineP_synth_TenI"/>
</dbReference>
<evidence type="ECO:0000256" key="5">
    <source>
        <dbReference type="ARBA" id="ARBA00022842"/>
    </source>
</evidence>
<feature type="binding site" evidence="10">
    <location>
        <position position="117"/>
    </location>
    <ligand>
        <name>4-amino-2-methyl-5-(diphosphooxymethyl)pyrimidine</name>
        <dbReference type="ChEBI" id="CHEBI:57841"/>
    </ligand>
</feature>
<evidence type="ECO:0000256" key="10">
    <source>
        <dbReference type="HAMAP-Rule" id="MF_00097"/>
    </source>
</evidence>
<dbReference type="EMBL" id="CP063189">
    <property type="protein sequence ID" value="WCZ32769.1"/>
    <property type="molecule type" value="Genomic_DNA"/>
</dbReference>
<dbReference type="EC" id="2.5.1.3" evidence="10"/>
<feature type="binding site" evidence="10">
    <location>
        <position position="98"/>
    </location>
    <ligand>
        <name>Mg(2+)</name>
        <dbReference type="ChEBI" id="CHEBI:18420"/>
    </ligand>
</feature>
<comment type="catalytic activity">
    <reaction evidence="7 10 11">
        <text>4-methyl-5-(2-phosphooxyethyl)-thiazole + 4-amino-2-methyl-5-(diphosphooxymethyl)pyrimidine + H(+) = thiamine phosphate + diphosphate</text>
        <dbReference type="Rhea" id="RHEA:22328"/>
        <dbReference type="ChEBI" id="CHEBI:15378"/>
        <dbReference type="ChEBI" id="CHEBI:33019"/>
        <dbReference type="ChEBI" id="CHEBI:37575"/>
        <dbReference type="ChEBI" id="CHEBI:57841"/>
        <dbReference type="ChEBI" id="CHEBI:58296"/>
        <dbReference type="EC" id="2.5.1.3"/>
    </reaction>
</comment>
<proteinExistence type="inferred from homology"/>
<dbReference type="RefSeq" id="WP_022862242.1">
    <property type="nucleotide sequence ID" value="NZ_ATVG01000001.1"/>
</dbReference>
<sequence length="228" mass="23807">MDLRCYFVTGRPADSSSPQDSHAAIVATAARAAAGGAGMVQVRSKPISARDLYDLGKDVAQAVHRENPATQVLIDDRVDVALALRDHGVAGVHVGQDDLDVRVVRELMGPDAIIGLTTGTRQLVERANELADVIDYIGCGPFRATPTKKSGRPLLGLSGYPELVALSEVPLVAIGDVTAADAAALAETGVAGLAIVRGIMHAADPAAYCRRVVSEFARGHKAASHDKE</sequence>
<feature type="domain" description="Thiamine phosphate synthase/TenI" evidence="13">
    <location>
        <begin position="6"/>
        <end position="199"/>
    </location>
</feature>
<evidence type="ECO:0000313" key="15">
    <source>
        <dbReference type="Proteomes" id="UP001220064"/>
    </source>
</evidence>
<feature type="binding site" evidence="10">
    <location>
        <position position="75"/>
    </location>
    <ligand>
        <name>4-amino-2-methyl-5-(diphosphooxymethyl)pyrimidine</name>
        <dbReference type="ChEBI" id="CHEBI:57841"/>
    </ligand>
</feature>
<protein>
    <recommendedName>
        <fullName evidence="10">Thiamine-phosphate synthase</fullName>
        <shortName evidence="10">TP synthase</shortName>
        <shortName evidence="10">TPS</shortName>
        <ecNumber evidence="10">2.5.1.3</ecNumber>
    </recommendedName>
    <alternativeName>
        <fullName evidence="10">Thiamine-phosphate pyrophosphorylase</fullName>
        <shortName evidence="10">TMP pyrophosphorylase</shortName>
        <shortName evidence="10">TMP-PPase</shortName>
    </alternativeName>
</protein>
<evidence type="ECO:0000256" key="12">
    <source>
        <dbReference type="RuleBase" id="RU004253"/>
    </source>
</evidence>
<comment type="catalytic activity">
    <reaction evidence="9 10 11">
        <text>2-[(2R,5Z)-2-carboxy-4-methylthiazol-5(2H)-ylidene]ethyl phosphate + 4-amino-2-methyl-5-(diphosphooxymethyl)pyrimidine + 2 H(+) = thiamine phosphate + CO2 + diphosphate</text>
        <dbReference type="Rhea" id="RHEA:47844"/>
        <dbReference type="ChEBI" id="CHEBI:15378"/>
        <dbReference type="ChEBI" id="CHEBI:16526"/>
        <dbReference type="ChEBI" id="CHEBI:33019"/>
        <dbReference type="ChEBI" id="CHEBI:37575"/>
        <dbReference type="ChEBI" id="CHEBI:57841"/>
        <dbReference type="ChEBI" id="CHEBI:62899"/>
        <dbReference type="EC" id="2.5.1.3"/>
    </reaction>
</comment>
<dbReference type="InterPro" id="IPR036206">
    <property type="entry name" value="ThiamineP_synth_sf"/>
</dbReference>
<evidence type="ECO:0000256" key="4">
    <source>
        <dbReference type="ARBA" id="ARBA00022723"/>
    </source>
</evidence>
<dbReference type="InterPro" id="IPR034291">
    <property type="entry name" value="TMP_synthase"/>
</dbReference>
<dbReference type="HAMAP" id="MF_00097">
    <property type="entry name" value="TMP_synthase"/>
    <property type="match status" value="1"/>
</dbReference>
<dbReference type="SUPFAM" id="SSF51391">
    <property type="entry name" value="Thiamin phosphate synthase"/>
    <property type="match status" value="1"/>
</dbReference>
<accession>A0ABY7U851</accession>
<comment type="caution">
    <text evidence="10">Lacks conserved residue(s) required for the propagation of feature annotation.</text>
</comment>
<feature type="binding site" evidence="10">
    <location>
        <begin position="145"/>
        <end position="147"/>
    </location>
    <ligand>
        <name>2-[(2R,5Z)-2-carboxy-4-methylthiazol-5(2H)-ylidene]ethyl phosphate</name>
        <dbReference type="ChEBI" id="CHEBI:62899"/>
    </ligand>
</feature>
<evidence type="ECO:0000256" key="3">
    <source>
        <dbReference type="ARBA" id="ARBA00022679"/>
    </source>
</evidence>
<evidence type="ECO:0000256" key="9">
    <source>
        <dbReference type="ARBA" id="ARBA00047883"/>
    </source>
</evidence>
<dbReference type="CDD" id="cd00564">
    <property type="entry name" value="TMP_TenI"/>
    <property type="match status" value="1"/>
</dbReference>
<keyword evidence="15" id="KW-1185">Reference proteome</keyword>
<dbReference type="PANTHER" id="PTHR20857:SF15">
    <property type="entry name" value="THIAMINE-PHOSPHATE SYNTHASE"/>
    <property type="match status" value="1"/>
</dbReference>
<reference evidence="14 15" key="1">
    <citation type="submission" date="2020-10" db="EMBL/GenBank/DDBJ databases">
        <title>Complete genome sequence of Corynebacterium massiliense DSM 45435, type strain of Corynebacterium massiliense.</title>
        <authorList>
            <person name="Busche T."/>
            <person name="Kalinowski J."/>
            <person name="Ruckert C."/>
        </authorList>
    </citation>
    <scope>NUCLEOTIDE SEQUENCE [LARGE SCALE GENOMIC DNA]</scope>
    <source>
        <strain evidence="14 15">DSM 45435</strain>
    </source>
</reference>
<dbReference type="Pfam" id="PF02581">
    <property type="entry name" value="TMP-TENI"/>
    <property type="match status" value="1"/>
</dbReference>
<evidence type="ECO:0000313" key="14">
    <source>
        <dbReference type="EMBL" id="WCZ32769.1"/>
    </source>
</evidence>
<dbReference type="PANTHER" id="PTHR20857">
    <property type="entry name" value="THIAMINE-PHOSPHATE PYROPHOSPHORYLASE"/>
    <property type="match status" value="1"/>
</dbReference>
<evidence type="ECO:0000256" key="11">
    <source>
        <dbReference type="RuleBase" id="RU003826"/>
    </source>
</evidence>
<gene>
    <name evidence="10 14" type="primary">thiE</name>
    <name evidence="14" type="ORF">CMASS_06675</name>
</gene>
<evidence type="ECO:0000256" key="1">
    <source>
        <dbReference type="ARBA" id="ARBA00003814"/>
    </source>
</evidence>
<feature type="binding site" evidence="10">
    <location>
        <position position="76"/>
    </location>
    <ligand>
        <name>Mg(2+)</name>
        <dbReference type="ChEBI" id="CHEBI:18420"/>
    </ligand>
</feature>
<evidence type="ECO:0000256" key="8">
    <source>
        <dbReference type="ARBA" id="ARBA00047851"/>
    </source>
</evidence>
<comment type="function">
    <text evidence="1 10">Condenses 4-methyl-5-(beta-hydroxyethyl)thiazole monophosphate (THZ-P) and 2-methyl-4-amino-5-hydroxymethyl pyrimidine pyrophosphate (HMP-PP) to form thiamine monophosphate (TMP).</text>
</comment>
<feature type="binding site" evidence="10">
    <location>
        <position position="148"/>
    </location>
    <ligand>
        <name>4-amino-2-methyl-5-(diphosphooxymethyl)pyrimidine</name>
        <dbReference type="ChEBI" id="CHEBI:57841"/>
    </ligand>
</feature>
<evidence type="ECO:0000259" key="13">
    <source>
        <dbReference type="Pfam" id="PF02581"/>
    </source>
</evidence>
<comment type="cofactor">
    <cofactor evidence="10">
        <name>Mg(2+)</name>
        <dbReference type="ChEBI" id="CHEBI:18420"/>
    </cofactor>
    <text evidence="10">Binds 1 Mg(2+) ion per subunit.</text>
</comment>
<evidence type="ECO:0000256" key="7">
    <source>
        <dbReference type="ARBA" id="ARBA00047334"/>
    </source>
</evidence>
<dbReference type="GO" id="GO:0004789">
    <property type="term" value="F:thiamine-phosphate diphosphorylase activity"/>
    <property type="evidence" value="ECO:0007669"/>
    <property type="project" value="UniProtKB-EC"/>
</dbReference>
<dbReference type="Gene3D" id="3.20.20.70">
    <property type="entry name" value="Aldolase class I"/>
    <property type="match status" value="1"/>
</dbReference>
<dbReference type="InterPro" id="IPR013785">
    <property type="entry name" value="Aldolase_TIM"/>
</dbReference>
<keyword evidence="3 10" id="KW-0808">Transferase</keyword>
<feature type="binding site" evidence="10">
    <location>
        <begin position="41"/>
        <end position="45"/>
    </location>
    <ligand>
        <name>4-amino-2-methyl-5-(diphosphooxymethyl)pyrimidine</name>
        <dbReference type="ChEBI" id="CHEBI:57841"/>
    </ligand>
</feature>
<evidence type="ECO:0000256" key="6">
    <source>
        <dbReference type="ARBA" id="ARBA00022977"/>
    </source>
</evidence>
<organism evidence="14 15">
    <name type="scientific">Corynebacterium massiliense DSM 45435</name>
    <dbReference type="NCBI Taxonomy" id="1121364"/>
    <lineage>
        <taxon>Bacteria</taxon>
        <taxon>Bacillati</taxon>
        <taxon>Actinomycetota</taxon>
        <taxon>Actinomycetes</taxon>
        <taxon>Mycobacteriales</taxon>
        <taxon>Corynebacteriaceae</taxon>
        <taxon>Corynebacterium</taxon>
    </lineage>
</organism>
<evidence type="ECO:0000256" key="2">
    <source>
        <dbReference type="ARBA" id="ARBA00005165"/>
    </source>
</evidence>
<keyword evidence="4 10" id="KW-0479">Metal-binding</keyword>